<feature type="region of interest" description="Disordered" evidence="1">
    <location>
        <begin position="24"/>
        <end position="62"/>
    </location>
</feature>
<evidence type="ECO:0000313" key="2">
    <source>
        <dbReference type="EMBL" id="KAG8446904.1"/>
    </source>
</evidence>
<dbReference type="EMBL" id="JAACNH010000003">
    <property type="protein sequence ID" value="KAG8446904.1"/>
    <property type="molecule type" value="Genomic_DNA"/>
</dbReference>
<evidence type="ECO:0000313" key="3">
    <source>
        <dbReference type="Proteomes" id="UP000812440"/>
    </source>
</evidence>
<accession>A0A8T2JTU4</accession>
<dbReference type="OrthoDB" id="10023351at2759"/>
<evidence type="ECO:0000256" key="1">
    <source>
        <dbReference type="SAM" id="MobiDB-lite"/>
    </source>
</evidence>
<name>A0A8T2JTU4_9PIPI</name>
<gene>
    <name evidence="2" type="ORF">GDO86_014378</name>
</gene>
<sequence length="82" mass="9879">MSAFHWEARRRQNILERRKQCNKMDKPVTRTVPDNTKLSPGKHYNESSCHQQKAHDDDNDEYSAKLQSRYNVRIPFHFHLKL</sequence>
<dbReference type="Proteomes" id="UP000812440">
    <property type="component" value="Chromosome 8_10"/>
</dbReference>
<keyword evidence="3" id="KW-1185">Reference proteome</keyword>
<protein>
    <submittedName>
        <fullName evidence="2">Uncharacterized protein</fullName>
    </submittedName>
</protein>
<dbReference type="AlphaFoldDB" id="A0A8T2JTU4"/>
<reference evidence="2" key="1">
    <citation type="thesis" date="2020" institute="ProQuest LLC" country="789 East Eisenhower Parkway, Ann Arbor, MI, USA">
        <title>Comparative Genomics and Chromosome Evolution.</title>
        <authorList>
            <person name="Mudd A.B."/>
        </authorList>
    </citation>
    <scope>NUCLEOTIDE SEQUENCE</scope>
    <source>
        <strain evidence="2">Female2</strain>
        <tissue evidence="2">Blood</tissue>
    </source>
</reference>
<organism evidence="2 3">
    <name type="scientific">Hymenochirus boettgeri</name>
    <name type="common">Congo dwarf clawed frog</name>
    <dbReference type="NCBI Taxonomy" id="247094"/>
    <lineage>
        <taxon>Eukaryota</taxon>
        <taxon>Metazoa</taxon>
        <taxon>Chordata</taxon>
        <taxon>Craniata</taxon>
        <taxon>Vertebrata</taxon>
        <taxon>Euteleostomi</taxon>
        <taxon>Amphibia</taxon>
        <taxon>Batrachia</taxon>
        <taxon>Anura</taxon>
        <taxon>Pipoidea</taxon>
        <taxon>Pipidae</taxon>
        <taxon>Pipinae</taxon>
        <taxon>Hymenochirus</taxon>
    </lineage>
</organism>
<comment type="caution">
    <text evidence="2">The sequence shown here is derived from an EMBL/GenBank/DDBJ whole genome shotgun (WGS) entry which is preliminary data.</text>
</comment>
<proteinExistence type="predicted"/>